<evidence type="ECO:0008006" key="3">
    <source>
        <dbReference type="Google" id="ProtNLM"/>
    </source>
</evidence>
<dbReference type="AlphaFoldDB" id="A0AA37HWN8"/>
<dbReference type="Proteomes" id="UP000887043">
    <property type="component" value="Unassembled WGS sequence"/>
</dbReference>
<protein>
    <recommendedName>
        <fullName evidence="3">Tetratricopeptide repeat protein</fullName>
    </recommendedName>
</protein>
<accession>A0AA37HWN8</accession>
<evidence type="ECO:0000313" key="2">
    <source>
        <dbReference type="Proteomes" id="UP000887043"/>
    </source>
</evidence>
<sequence length="359" mass="42161">MTDDYKFQITDDDPISLYNYAKQCQDAGDTDDALIFYNKSITADSTCPHGWYGMSYIYFQQGAYDIAFKKSCQGVKEADYSKYHDPIHFELGQIMLDSASKLAEKINIVSYNNSVFKELEQKGNCKIYCKDFKQDEISSFLGFGPDYNQDFHNIVYNSALPDSEYRILHELIHLKFKIENHKKGIKLPYTFSNKAYQLFYYKNIVTYQNKYKKFSPTDLNKRMSNDFTQLYALLITNIIDLFIEKEIYYKIPELRPLQVLSTIAENKRIEKRTLGFENHMPTEIFHKIMIINHLEFLNLKELYGMNQITDIPITSELIKKAEELYQICKEAMYSSNFCTQIATTMNIVADKLELKYLLE</sequence>
<dbReference type="SUPFAM" id="SSF48452">
    <property type="entry name" value="TPR-like"/>
    <property type="match status" value="1"/>
</dbReference>
<reference evidence="1" key="1">
    <citation type="submission" date="2021-08" db="EMBL/GenBank/DDBJ databases">
        <title>Prevotella lacticifex sp. nov., isolated from rumen of cow.</title>
        <authorList>
            <person name="Shinkai T."/>
            <person name="Ikeyama N."/>
            <person name="Kumagai M."/>
            <person name="Ohmori H."/>
            <person name="Sakamoto M."/>
            <person name="Ohkuma M."/>
            <person name="Mitsumori M."/>
        </authorList>
    </citation>
    <scope>NUCLEOTIDE SEQUENCE</scope>
    <source>
        <strain evidence="1">DSM 11371</strain>
    </source>
</reference>
<dbReference type="InterPro" id="IPR011990">
    <property type="entry name" value="TPR-like_helical_dom_sf"/>
</dbReference>
<comment type="caution">
    <text evidence="1">The sequence shown here is derived from an EMBL/GenBank/DDBJ whole genome shotgun (WGS) entry which is preliminary data.</text>
</comment>
<dbReference type="RefSeq" id="WP_006282179.1">
    <property type="nucleotide sequence ID" value="NZ_BPTR01000001.1"/>
</dbReference>
<evidence type="ECO:0000313" key="1">
    <source>
        <dbReference type="EMBL" id="GJG28250.1"/>
    </source>
</evidence>
<proteinExistence type="predicted"/>
<name>A0AA37HWN8_SEGBR</name>
<dbReference type="Gene3D" id="1.25.40.10">
    <property type="entry name" value="Tetratricopeptide repeat domain"/>
    <property type="match status" value="1"/>
</dbReference>
<organism evidence="1 2">
    <name type="scientific">Segatella bryantii</name>
    <name type="common">Prevotella bryantii</name>
    <dbReference type="NCBI Taxonomy" id="77095"/>
    <lineage>
        <taxon>Bacteria</taxon>
        <taxon>Pseudomonadati</taxon>
        <taxon>Bacteroidota</taxon>
        <taxon>Bacteroidia</taxon>
        <taxon>Bacteroidales</taxon>
        <taxon>Prevotellaceae</taxon>
        <taxon>Segatella</taxon>
    </lineage>
</organism>
<dbReference type="EMBL" id="BPTR01000001">
    <property type="protein sequence ID" value="GJG28250.1"/>
    <property type="molecule type" value="Genomic_DNA"/>
</dbReference>
<gene>
    <name evidence="1" type="ORF">PRRU23_19500</name>
</gene>